<name>A0A7W0CQN0_9ACTN</name>
<dbReference type="Proteomes" id="UP000530928">
    <property type="component" value="Unassembled WGS sequence"/>
</dbReference>
<organism evidence="1 2">
    <name type="scientific">Nonomuraea soli</name>
    <dbReference type="NCBI Taxonomy" id="1032476"/>
    <lineage>
        <taxon>Bacteria</taxon>
        <taxon>Bacillati</taxon>
        <taxon>Actinomycetota</taxon>
        <taxon>Actinomycetes</taxon>
        <taxon>Streptosporangiales</taxon>
        <taxon>Streptosporangiaceae</taxon>
        <taxon>Nonomuraea</taxon>
    </lineage>
</organism>
<evidence type="ECO:0000313" key="2">
    <source>
        <dbReference type="Proteomes" id="UP000530928"/>
    </source>
</evidence>
<evidence type="ECO:0000313" key="1">
    <source>
        <dbReference type="EMBL" id="MBA2895558.1"/>
    </source>
</evidence>
<sequence length="52" mass="5681">MLELPEEPDQAEAPLTCVRCQGVLPAPGREAYTCARVHLILARGFCACRPAR</sequence>
<keyword evidence="2" id="KW-1185">Reference proteome</keyword>
<comment type="caution">
    <text evidence="1">The sequence shown here is derived from an EMBL/GenBank/DDBJ whole genome shotgun (WGS) entry which is preliminary data.</text>
</comment>
<accession>A0A7W0CQN0</accession>
<protein>
    <submittedName>
        <fullName evidence="1">Uncharacterized protein</fullName>
    </submittedName>
</protein>
<dbReference type="AlphaFoldDB" id="A0A7W0CQN0"/>
<reference evidence="1 2" key="1">
    <citation type="submission" date="2020-07" db="EMBL/GenBank/DDBJ databases">
        <title>Genomic Encyclopedia of Type Strains, Phase IV (KMG-IV): sequencing the most valuable type-strain genomes for metagenomic binning, comparative biology and taxonomic classification.</title>
        <authorList>
            <person name="Goeker M."/>
        </authorList>
    </citation>
    <scope>NUCLEOTIDE SEQUENCE [LARGE SCALE GENOMIC DNA]</scope>
    <source>
        <strain evidence="1 2">DSM 45533</strain>
    </source>
</reference>
<dbReference type="EMBL" id="JACDUR010000007">
    <property type="protein sequence ID" value="MBA2895558.1"/>
    <property type="molecule type" value="Genomic_DNA"/>
</dbReference>
<gene>
    <name evidence="1" type="ORF">HNR30_006944</name>
</gene>
<proteinExistence type="predicted"/>